<proteinExistence type="predicted"/>
<dbReference type="Proteomes" id="UP000569951">
    <property type="component" value="Unassembled WGS sequence"/>
</dbReference>
<accession>A0A841HUH5</accession>
<evidence type="ECO:0008006" key="3">
    <source>
        <dbReference type="Google" id="ProtNLM"/>
    </source>
</evidence>
<sequence length="152" mass="17201">MKPLDRLRGWWARRRGQPQVSEAALRFHADLTALGFRPRFDGGDIAFKYEGRGYLLAVQPDDPGYLCLMYPNFWPLEEGTERARALEVAAEVTAEIKVAKVYLDDAETWVSASVEVYLATPGSFPWVTERALGTLSAAVRGFRERMRAQTFN</sequence>
<dbReference type="EMBL" id="JACHHG010000002">
    <property type="protein sequence ID" value="MBB6097101.1"/>
    <property type="molecule type" value="Genomic_DNA"/>
</dbReference>
<gene>
    <name evidence="1" type="ORF">HNR42_000515</name>
</gene>
<evidence type="ECO:0000313" key="2">
    <source>
        <dbReference type="Proteomes" id="UP000569951"/>
    </source>
</evidence>
<name>A0A841HUH5_9DEIO</name>
<evidence type="ECO:0000313" key="1">
    <source>
        <dbReference type="EMBL" id="MBB6097101.1"/>
    </source>
</evidence>
<reference evidence="1 2" key="1">
    <citation type="submission" date="2020-08" db="EMBL/GenBank/DDBJ databases">
        <title>Genomic Encyclopedia of Type Strains, Phase IV (KMG-IV): sequencing the most valuable type-strain genomes for metagenomic binning, comparative biology and taxonomic classification.</title>
        <authorList>
            <person name="Goeker M."/>
        </authorList>
    </citation>
    <scope>NUCLEOTIDE SEQUENCE [LARGE SCALE GENOMIC DNA]</scope>
    <source>
        <strain evidence="1 2">DSM 21458</strain>
    </source>
</reference>
<dbReference type="AlphaFoldDB" id="A0A841HUH5"/>
<dbReference type="RefSeq" id="WP_183984217.1">
    <property type="nucleotide sequence ID" value="NZ_JACHHG010000002.1"/>
</dbReference>
<keyword evidence="2" id="KW-1185">Reference proteome</keyword>
<organism evidence="1 2">
    <name type="scientific">Deinobacterium chartae</name>
    <dbReference type="NCBI Taxonomy" id="521158"/>
    <lineage>
        <taxon>Bacteria</taxon>
        <taxon>Thermotogati</taxon>
        <taxon>Deinococcota</taxon>
        <taxon>Deinococci</taxon>
        <taxon>Deinococcales</taxon>
        <taxon>Deinococcaceae</taxon>
        <taxon>Deinobacterium</taxon>
    </lineage>
</organism>
<protein>
    <recommendedName>
        <fullName evidence="3">Sensory transduction regulator</fullName>
    </recommendedName>
</protein>
<comment type="caution">
    <text evidence="1">The sequence shown here is derived from an EMBL/GenBank/DDBJ whole genome shotgun (WGS) entry which is preliminary data.</text>
</comment>